<dbReference type="InterPro" id="IPR011990">
    <property type="entry name" value="TPR-like_helical_dom_sf"/>
</dbReference>
<keyword evidence="2" id="KW-0812">Transmembrane</keyword>
<comment type="caution">
    <text evidence="3">The sequence shown here is derived from an EMBL/GenBank/DDBJ whole genome shotgun (WGS) entry which is preliminary data.</text>
</comment>
<evidence type="ECO:0000256" key="2">
    <source>
        <dbReference type="SAM" id="Phobius"/>
    </source>
</evidence>
<gene>
    <name evidence="3" type="ORF">WKW80_08135</name>
</gene>
<dbReference type="Proteomes" id="UP001363010">
    <property type="component" value="Unassembled WGS sequence"/>
</dbReference>
<reference evidence="3 4" key="1">
    <citation type="submission" date="2024-03" db="EMBL/GenBank/DDBJ databases">
        <title>Novel species of the genus Variovorax.</title>
        <authorList>
            <person name="Liu Q."/>
            <person name="Xin Y.-H."/>
        </authorList>
    </citation>
    <scope>NUCLEOTIDE SEQUENCE [LARGE SCALE GENOMIC DNA]</scope>
    <source>
        <strain evidence="3 4">KACC 18501</strain>
    </source>
</reference>
<evidence type="ECO:0000256" key="1">
    <source>
        <dbReference type="SAM" id="MobiDB-lite"/>
    </source>
</evidence>
<keyword evidence="3" id="KW-0547">Nucleotide-binding</keyword>
<feature type="transmembrane region" description="Helical" evidence="2">
    <location>
        <begin position="511"/>
        <end position="533"/>
    </location>
</feature>
<accession>A0ABU8VW28</accession>
<evidence type="ECO:0000313" key="3">
    <source>
        <dbReference type="EMBL" id="MEJ8822005.1"/>
    </source>
</evidence>
<dbReference type="EMBL" id="JBBKZV010000003">
    <property type="protein sequence ID" value="MEJ8822005.1"/>
    <property type="molecule type" value="Genomic_DNA"/>
</dbReference>
<keyword evidence="2" id="KW-0472">Membrane</keyword>
<name>A0ABU8VW28_9BURK</name>
<feature type="region of interest" description="Disordered" evidence="1">
    <location>
        <begin position="1"/>
        <end position="23"/>
    </location>
</feature>
<dbReference type="Gene3D" id="3.40.50.300">
    <property type="entry name" value="P-loop containing nucleotide triphosphate hydrolases"/>
    <property type="match status" value="1"/>
</dbReference>
<sequence length="570" mass="60820">MPVAAPSLPRAEGANHYRRERQKGVLSAGNGDNVYVSLREREVVEREIHCRRALAPPNGFIDREEATGIVVGSLKIGLTSVEVTGEHGIGKSWMLRRAGAEAQALFDGGVVRVPPGTFGGADLLQALFEAFYSVDERCRPARRELRERFVGTRALLVVDDAVLDDTAIEQLQDVAPGCAVLLTTGHPLLQRDAGPIVLGGLSASDAMALLERVRGAPFAGAELGEALEQCHATRGHPERLSRRGPADPASLHLLGATQRAVLDMLAAFNPHGVQAAVMSELSGKRDALPAVEMLIGAGWVYQDDGQVRLMPHVVAALQAPPERARQRRIDGLVRLAHHAGRQPRAMANGLVTLPLLWFALSAAREAHAWLDVMAIVRAWDVPLVLACQWDAAKRMLGWHAKAALKLGDEYERAWALHQRGTLELAQGYPPLAAQLLRESFALAEHVEDHSLAASARYHLGWLTPEAPPEGWGSTSAPLPLASRDPFDPLTGMASPAPPTWPVAPHTPSRSLAAQLAMALAIGLAGVLAVAALLRMTEAPAEPRGATAVGEESATGGFTRTSVDAAAKPGR</sequence>
<dbReference type="GO" id="GO:0005524">
    <property type="term" value="F:ATP binding"/>
    <property type="evidence" value="ECO:0007669"/>
    <property type="project" value="UniProtKB-KW"/>
</dbReference>
<keyword evidence="3" id="KW-0067">ATP-binding</keyword>
<dbReference type="Gene3D" id="1.25.40.10">
    <property type="entry name" value="Tetratricopeptide repeat domain"/>
    <property type="match status" value="1"/>
</dbReference>
<feature type="region of interest" description="Disordered" evidence="1">
    <location>
        <begin position="539"/>
        <end position="570"/>
    </location>
</feature>
<dbReference type="RefSeq" id="WP_340363050.1">
    <property type="nucleotide sequence ID" value="NZ_JBBKZV010000003.1"/>
</dbReference>
<evidence type="ECO:0000313" key="4">
    <source>
        <dbReference type="Proteomes" id="UP001363010"/>
    </source>
</evidence>
<protein>
    <submittedName>
        <fullName evidence="3">ATP-binding protein</fullName>
    </submittedName>
</protein>
<dbReference type="SUPFAM" id="SSF52540">
    <property type="entry name" value="P-loop containing nucleoside triphosphate hydrolases"/>
    <property type="match status" value="1"/>
</dbReference>
<dbReference type="InterPro" id="IPR027417">
    <property type="entry name" value="P-loop_NTPase"/>
</dbReference>
<organism evidence="3 4">
    <name type="scientific">Variovorax humicola</name>
    <dbReference type="NCBI Taxonomy" id="1769758"/>
    <lineage>
        <taxon>Bacteria</taxon>
        <taxon>Pseudomonadati</taxon>
        <taxon>Pseudomonadota</taxon>
        <taxon>Betaproteobacteria</taxon>
        <taxon>Burkholderiales</taxon>
        <taxon>Comamonadaceae</taxon>
        <taxon>Variovorax</taxon>
    </lineage>
</organism>
<keyword evidence="2" id="KW-1133">Transmembrane helix</keyword>
<proteinExistence type="predicted"/>
<keyword evidence="4" id="KW-1185">Reference proteome</keyword>